<dbReference type="AlphaFoldDB" id="A0A2J7ZVG3"/>
<proteinExistence type="predicted"/>
<dbReference type="OrthoDB" id="534830at2759"/>
<name>A0A2J7ZVG3_9CHLO</name>
<dbReference type="EMBL" id="PGGS01000407">
    <property type="protein sequence ID" value="PNH04254.1"/>
    <property type="molecule type" value="Genomic_DNA"/>
</dbReference>
<protein>
    <submittedName>
        <fullName evidence="2">Uncharacterized protein</fullName>
    </submittedName>
</protein>
<organism evidence="2 3">
    <name type="scientific">Tetrabaena socialis</name>
    <dbReference type="NCBI Taxonomy" id="47790"/>
    <lineage>
        <taxon>Eukaryota</taxon>
        <taxon>Viridiplantae</taxon>
        <taxon>Chlorophyta</taxon>
        <taxon>core chlorophytes</taxon>
        <taxon>Chlorophyceae</taxon>
        <taxon>CS clade</taxon>
        <taxon>Chlamydomonadales</taxon>
        <taxon>Tetrabaenaceae</taxon>
        <taxon>Tetrabaena</taxon>
    </lineage>
</organism>
<sequence length="336" mass="34644">MATVALDSRDFLTSCLKTCLEQDLVDAIADQAVSAGYNAVSIGRFSVDELKDRLYLTADEARAVLRVCASFVTGTKPTARVMAQGPVSVRLLANSTGLRLRLNVKDVQPQQAASLPPATISAKGATDTSGPNAESLSAALDAAKVDETASGIEAERKVQELADMSVDDFRKTLEFKARTMPDFSAPFRPDPSLSRPITAGAEPALHTVKRLGAAPSPNARKDKEGPGLGNGVYDGAGYVDPFFASLRKSASVAMGPRSPGAADKAAMRRSAAVRQSASPACGAGGPVAMRVSVGSALQAAIRAAAQDAAREAAASPAARCGASTVDVAVGSPRVRF</sequence>
<comment type="caution">
    <text evidence="2">The sequence shown here is derived from an EMBL/GenBank/DDBJ whole genome shotgun (WGS) entry which is preliminary data.</text>
</comment>
<feature type="region of interest" description="Disordered" evidence="1">
    <location>
        <begin position="209"/>
        <end position="228"/>
    </location>
</feature>
<dbReference type="Proteomes" id="UP000236333">
    <property type="component" value="Unassembled WGS sequence"/>
</dbReference>
<evidence type="ECO:0000313" key="3">
    <source>
        <dbReference type="Proteomes" id="UP000236333"/>
    </source>
</evidence>
<keyword evidence="3" id="KW-1185">Reference proteome</keyword>
<gene>
    <name evidence="2" type="ORF">TSOC_009602</name>
</gene>
<evidence type="ECO:0000313" key="2">
    <source>
        <dbReference type="EMBL" id="PNH04254.1"/>
    </source>
</evidence>
<reference evidence="2 3" key="1">
    <citation type="journal article" date="2017" name="Mol. Biol. Evol.">
        <title>The 4-celled Tetrabaena socialis nuclear genome reveals the essential components for genetic control of cell number at the origin of multicellularity in the volvocine lineage.</title>
        <authorList>
            <person name="Featherston J."/>
            <person name="Arakaki Y."/>
            <person name="Hanschen E.R."/>
            <person name="Ferris P.J."/>
            <person name="Michod R.E."/>
            <person name="Olson B.J.S.C."/>
            <person name="Nozaki H."/>
            <person name="Durand P.M."/>
        </authorList>
    </citation>
    <scope>NUCLEOTIDE SEQUENCE [LARGE SCALE GENOMIC DNA]</scope>
    <source>
        <strain evidence="2 3">NIES-571</strain>
    </source>
</reference>
<evidence type="ECO:0000256" key="1">
    <source>
        <dbReference type="SAM" id="MobiDB-lite"/>
    </source>
</evidence>
<accession>A0A2J7ZVG3</accession>